<proteinExistence type="predicted"/>
<dbReference type="AlphaFoldDB" id="A0A087TYK6"/>
<dbReference type="Pfam" id="PF14223">
    <property type="entry name" value="Retrotran_gag_2"/>
    <property type="match status" value="1"/>
</dbReference>
<evidence type="ECO:0000313" key="1">
    <source>
        <dbReference type="EMBL" id="KFM70195.1"/>
    </source>
</evidence>
<protein>
    <submittedName>
        <fullName evidence="1">Uncharacterized protein</fullName>
    </submittedName>
</protein>
<evidence type="ECO:0000313" key="2">
    <source>
        <dbReference type="Proteomes" id="UP000054359"/>
    </source>
</evidence>
<sequence>MEATNFVRCTKLEGLSNWTHWKFERNSLFVLNNCAGISDNSLVKQKAPAESANEKTIREYNEAAKAFAKANAKASVIISINVSPNVLNLIRMHSNSVLAIWNELLSNSEKVPSVKLDTLLQQFFTFGIEKDEIVMQSLARLRTLWVD</sequence>
<reference evidence="1 2" key="1">
    <citation type="submission" date="2013-11" db="EMBL/GenBank/DDBJ databases">
        <title>Genome sequencing of Stegodyphus mimosarum.</title>
        <authorList>
            <person name="Bechsgaard J."/>
        </authorList>
    </citation>
    <scope>NUCLEOTIDE SEQUENCE [LARGE SCALE GENOMIC DNA]</scope>
</reference>
<gene>
    <name evidence="1" type="ORF">X975_18949</name>
</gene>
<dbReference type="OMA" id="THWKFER"/>
<accession>A0A087TYK6</accession>
<dbReference type="OrthoDB" id="97058at2759"/>
<organism evidence="1 2">
    <name type="scientific">Stegodyphus mimosarum</name>
    <name type="common">African social velvet spider</name>
    <dbReference type="NCBI Taxonomy" id="407821"/>
    <lineage>
        <taxon>Eukaryota</taxon>
        <taxon>Metazoa</taxon>
        <taxon>Ecdysozoa</taxon>
        <taxon>Arthropoda</taxon>
        <taxon>Chelicerata</taxon>
        <taxon>Arachnida</taxon>
        <taxon>Araneae</taxon>
        <taxon>Araneomorphae</taxon>
        <taxon>Entelegynae</taxon>
        <taxon>Eresoidea</taxon>
        <taxon>Eresidae</taxon>
        <taxon>Stegodyphus</taxon>
    </lineage>
</organism>
<dbReference type="Proteomes" id="UP000054359">
    <property type="component" value="Unassembled WGS sequence"/>
</dbReference>
<name>A0A087TYK6_STEMI</name>
<dbReference type="EMBL" id="KK117337">
    <property type="protein sequence ID" value="KFM70195.1"/>
    <property type="molecule type" value="Genomic_DNA"/>
</dbReference>
<feature type="non-terminal residue" evidence="1">
    <location>
        <position position="147"/>
    </location>
</feature>
<keyword evidence="2" id="KW-1185">Reference proteome</keyword>